<dbReference type="RefSeq" id="WP_240267871.1">
    <property type="nucleotide sequence ID" value="NZ_JAKSXN010000005.1"/>
</dbReference>
<feature type="compositionally biased region" description="Polar residues" evidence="1">
    <location>
        <begin position="29"/>
        <end position="43"/>
    </location>
</feature>
<evidence type="ECO:0000259" key="3">
    <source>
        <dbReference type="Pfam" id="PF13472"/>
    </source>
</evidence>
<dbReference type="SUPFAM" id="SSF52266">
    <property type="entry name" value="SGNH hydrolase"/>
    <property type="match status" value="1"/>
</dbReference>
<comment type="caution">
    <text evidence="4">The sequence shown here is derived from an EMBL/GenBank/DDBJ whole genome shotgun (WGS) entry which is preliminary data.</text>
</comment>
<dbReference type="Gene3D" id="3.40.50.1110">
    <property type="entry name" value="SGNH hydrolase"/>
    <property type="match status" value="1"/>
</dbReference>
<evidence type="ECO:0000256" key="2">
    <source>
        <dbReference type="SAM" id="SignalP"/>
    </source>
</evidence>
<dbReference type="PROSITE" id="PS51257">
    <property type="entry name" value="PROKAR_LIPOPROTEIN"/>
    <property type="match status" value="1"/>
</dbReference>
<gene>
    <name evidence="4" type="ORF">ACFQ2Z_01830</name>
</gene>
<protein>
    <submittedName>
        <fullName evidence="4">GDSL-type esterase/lipase family protein</fullName>
    </submittedName>
</protein>
<evidence type="ECO:0000313" key="4">
    <source>
        <dbReference type="EMBL" id="MFD1180088.1"/>
    </source>
</evidence>
<sequence>MKKMLEIGLTGMILCSLAACGGQNAGREPSTSQPASAGQTQEAFTGTPQTNLASLFQNSVFLGDSITEGLSYHDVLDEKNVLAGAGKTAEFAMEDMEELSKRNPKHIFIQLGSDDLLWPTDNPQEYAINHYTALIEAIQQKLPQAEITILSVTPVTEEALGKEPRYQNIPAYNEKLKEMAAKEQIAFADLSAMIAGHPDLFDTDGIHFKPEFYPLLLNALKERVK</sequence>
<evidence type="ECO:0000256" key="1">
    <source>
        <dbReference type="SAM" id="MobiDB-lite"/>
    </source>
</evidence>
<proteinExistence type="predicted"/>
<reference evidence="5" key="1">
    <citation type="journal article" date="2019" name="Int. J. Syst. Evol. Microbiol.">
        <title>The Global Catalogue of Microorganisms (GCM) 10K type strain sequencing project: providing services to taxonomists for standard genome sequencing and annotation.</title>
        <authorList>
            <consortium name="The Broad Institute Genomics Platform"/>
            <consortium name="The Broad Institute Genome Sequencing Center for Infectious Disease"/>
            <person name="Wu L."/>
            <person name="Ma J."/>
        </authorList>
    </citation>
    <scope>NUCLEOTIDE SEQUENCE [LARGE SCALE GENOMIC DNA]</scope>
    <source>
        <strain evidence="5">CCUG 48216</strain>
    </source>
</reference>
<dbReference type="InterPro" id="IPR036514">
    <property type="entry name" value="SGNH_hydro_sf"/>
</dbReference>
<feature type="region of interest" description="Disordered" evidence="1">
    <location>
        <begin position="24"/>
        <end position="43"/>
    </location>
</feature>
<keyword evidence="2" id="KW-0732">Signal</keyword>
<dbReference type="Proteomes" id="UP001597211">
    <property type="component" value="Unassembled WGS sequence"/>
</dbReference>
<dbReference type="InterPro" id="IPR013830">
    <property type="entry name" value="SGNH_hydro"/>
</dbReference>
<accession>A0ABW3S5M2</accession>
<evidence type="ECO:0000313" key="5">
    <source>
        <dbReference type="Proteomes" id="UP001597211"/>
    </source>
</evidence>
<feature type="signal peptide" evidence="2">
    <location>
        <begin position="1"/>
        <end position="18"/>
    </location>
</feature>
<dbReference type="EMBL" id="JBHTKZ010000002">
    <property type="protein sequence ID" value="MFD1180088.1"/>
    <property type="molecule type" value="Genomic_DNA"/>
</dbReference>
<organism evidence="4 5">
    <name type="scientific">Paenibacillus timonensis</name>
    <dbReference type="NCBI Taxonomy" id="225915"/>
    <lineage>
        <taxon>Bacteria</taxon>
        <taxon>Bacillati</taxon>
        <taxon>Bacillota</taxon>
        <taxon>Bacilli</taxon>
        <taxon>Bacillales</taxon>
        <taxon>Paenibacillaceae</taxon>
        <taxon>Paenibacillus</taxon>
    </lineage>
</organism>
<feature type="chain" id="PRO_5046990856" evidence="2">
    <location>
        <begin position="19"/>
        <end position="225"/>
    </location>
</feature>
<feature type="domain" description="SGNH hydrolase-type esterase" evidence="3">
    <location>
        <begin position="61"/>
        <end position="213"/>
    </location>
</feature>
<dbReference type="InterPro" id="IPR051532">
    <property type="entry name" value="Ester_Hydrolysis_Enzymes"/>
</dbReference>
<keyword evidence="5" id="KW-1185">Reference proteome</keyword>
<name>A0ABW3S5M2_9BACL</name>
<dbReference type="PANTHER" id="PTHR30383">
    <property type="entry name" value="THIOESTERASE 1/PROTEASE 1/LYSOPHOSPHOLIPASE L1"/>
    <property type="match status" value="1"/>
</dbReference>
<dbReference type="Pfam" id="PF13472">
    <property type="entry name" value="Lipase_GDSL_2"/>
    <property type="match status" value="1"/>
</dbReference>